<keyword evidence="5" id="KW-0472">Membrane</keyword>
<proteinExistence type="predicted"/>
<organism evidence="7 8">
    <name type="scientific">Niastella populi</name>
    <dbReference type="NCBI Taxonomy" id="550983"/>
    <lineage>
        <taxon>Bacteria</taxon>
        <taxon>Pseudomonadati</taxon>
        <taxon>Bacteroidota</taxon>
        <taxon>Chitinophagia</taxon>
        <taxon>Chitinophagales</taxon>
        <taxon>Chitinophagaceae</taxon>
        <taxon>Niastella</taxon>
    </lineage>
</organism>
<dbReference type="Pfam" id="PF00535">
    <property type="entry name" value="Glycos_transf_2"/>
    <property type="match status" value="1"/>
</dbReference>
<dbReference type="InterPro" id="IPR001173">
    <property type="entry name" value="Glyco_trans_2-like"/>
</dbReference>
<dbReference type="AlphaFoldDB" id="A0A1V9FPF4"/>
<evidence type="ECO:0000256" key="5">
    <source>
        <dbReference type="ARBA" id="ARBA00023136"/>
    </source>
</evidence>
<accession>A0A1V9FPF4</accession>
<evidence type="ECO:0000259" key="6">
    <source>
        <dbReference type="Pfam" id="PF00535"/>
    </source>
</evidence>
<protein>
    <recommendedName>
        <fullName evidence="6">Glycosyltransferase 2-like domain-containing protein</fullName>
    </recommendedName>
</protein>
<dbReference type="InterPro" id="IPR029044">
    <property type="entry name" value="Nucleotide-diphossugar_trans"/>
</dbReference>
<dbReference type="InterPro" id="IPR026461">
    <property type="entry name" value="Trfase_2_rSAM/seldom_assoc"/>
</dbReference>
<keyword evidence="3" id="KW-0328">Glycosyltransferase</keyword>
<evidence type="ECO:0000256" key="3">
    <source>
        <dbReference type="ARBA" id="ARBA00022676"/>
    </source>
</evidence>
<dbReference type="PANTHER" id="PTHR43646:SF2">
    <property type="entry name" value="GLYCOSYLTRANSFERASE 2-LIKE DOMAIN-CONTAINING PROTEIN"/>
    <property type="match status" value="1"/>
</dbReference>
<evidence type="ECO:0000256" key="1">
    <source>
        <dbReference type="ARBA" id="ARBA00004236"/>
    </source>
</evidence>
<gene>
    <name evidence="7" type="ORF">A4R26_20010</name>
</gene>
<keyword evidence="4" id="KW-0808">Transferase</keyword>
<dbReference type="PANTHER" id="PTHR43646">
    <property type="entry name" value="GLYCOSYLTRANSFERASE"/>
    <property type="match status" value="1"/>
</dbReference>
<dbReference type="SUPFAM" id="SSF53448">
    <property type="entry name" value="Nucleotide-diphospho-sugar transferases"/>
    <property type="match status" value="1"/>
</dbReference>
<comment type="caution">
    <text evidence="7">The sequence shown here is derived from an EMBL/GenBank/DDBJ whole genome shotgun (WGS) entry which is preliminary data.</text>
</comment>
<feature type="domain" description="Glycosyltransferase 2-like" evidence="6">
    <location>
        <begin position="3"/>
        <end position="114"/>
    </location>
</feature>
<dbReference type="RefSeq" id="WP_081164354.1">
    <property type="nucleotide sequence ID" value="NZ_LWBP01000156.1"/>
</dbReference>
<dbReference type="CDD" id="cd02522">
    <property type="entry name" value="GT_2_like_a"/>
    <property type="match status" value="1"/>
</dbReference>
<keyword evidence="8" id="KW-1185">Reference proteome</keyword>
<dbReference type="EMBL" id="LWBP01000156">
    <property type="protein sequence ID" value="OQP60243.1"/>
    <property type="molecule type" value="Genomic_DNA"/>
</dbReference>
<dbReference type="Gene3D" id="3.90.550.10">
    <property type="entry name" value="Spore Coat Polysaccharide Biosynthesis Protein SpsA, Chain A"/>
    <property type="match status" value="1"/>
</dbReference>
<name>A0A1V9FPF4_9BACT</name>
<sequence>MISVIIPAYNEEAHLKTTIEKLWDLDEENLIQEVIVADGSSEDGTVSIAQSAGVKVVTGDKGRAKQMNRGASAAKGKILYFLHADSIPPKRFSTDIVNAHSKGYQSGCFRLAFDHDHWFLKANAWFTRFDVNAVRFGDQSLFVTKKLFENAGGFREDLLMMEDQEIIHRIKRHGKFKVMNDYVTTSARKYLDNGVFRMQRIFYRIWALYYLGYSQEKLLEMHRKLIRNHKL</sequence>
<reference evidence="8" key="1">
    <citation type="submission" date="2016-04" db="EMBL/GenBank/DDBJ databases">
        <authorList>
            <person name="Chen L."/>
            <person name="Zhuang W."/>
            <person name="Wang G."/>
        </authorList>
    </citation>
    <scope>NUCLEOTIDE SEQUENCE [LARGE SCALE GENOMIC DNA]</scope>
    <source>
        <strain evidence="8">208</strain>
    </source>
</reference>
<dbReference type="GO" id="GO:0005886">
    <property type="term" value="C:plasma membrane"/>
    <property type="evidence" value="ECO:0007669"/>
    <property type="project" value="UniProtKB-SubCell"/>
</dbReference>
<evidence type="ECO:0000313" key="7">
    <source>
        <dbReference type="EMBL" id="OQP60243.1"/>
    </source>
</evidence>
<evidence type="ECO:0000256" key="4">
    <source>
        <dbReference type="ARBA" id="ARBA00022679"/>
    </source>
</evidence>
<dbReference type="NCBIfam" id="TIGR04283">
    <property type="entry name" value="glyco_like_mftF"/>
    <property type="match status" value="1"/>
</dbReference>
<evidence type="ECO:0000256" key="2">
    <source>
        <dbReference type="ARBA" id="ARBA00022475"/>
    </source>
</evidence>
<comment type="subcellular location">
    <subcellularLocation>
        <location evidence="1">Cell membrane</location>
    </subcellularLocation>
</comment>
<dbReference type="GO" id="GO:0016757">
    <property type="term" value="F:glycosyltransferase activity"/>
    <property type="evidence" value="ECO:0007669"/>
    <property type="project" value="UniProtKB-KW"/>
</dbReference>
<dbReference type="OrthoDB" id="9810303at2"/>
<dbReference type="STRING" id="550983.A4R26_20010"/>
<keyword evidence="2" id="KW-1003">Cell membrane</keyword>
<dbReference type="Proteomes" id="UP000192276">
    <property type="component" value="Unassembled WGS sequence"/>
</dbReference>
<evidence type="ECO:0000313" key="8">
    <source>
        <dbReference type="Proteomes" id="UP000192276"/>
    </source>
</evidence>